<dbReference type="PROSITE" id="PS51257">
    <property type="entry name" value="PROKAR_LIPOPROTEIN"/>
    <property type="match status" value="1"/>
</dbReference>
<feature type="signal peptide" evidence="1">
    <location>
        <begin position="1"/>
        <end position="19"/>
    </location>
</feature>
<protein>
    <submittedName>
        <fullName evidence="3">ABC transporter substrate-binding protein</fullName>
    </submittedName>
</protein>
<sequence>MRRTAKAARRAMIAGGAAAVVVLAGCASPAAPERRDAAVEVVELTPAPAGELDRITWAVSSEPASLDWIYNADNTTGSILANVCEGLLRLAPDLSLEPALAESFDHPDATTWVYTLRDGARFHDGSPLTADDVVFSLQRHLDPAAGSFWSGAFANVASIAATGPLEVTVTLSAPDELFNAYMSSPAGIVERAATVQELGERYGTPQGGVNCIGPYAFDSWDSGQTITLVRDDDYFDPELRAKTETVEFAIVRDPAAVVNGLLSGSLDGTWEVAPSAITRLSGSGVGTVSYGPSTQGYNAIVMDPTGPLADPVVREALSMVIDRQAIIDVAIAGAGQEQRAPAVPGTWGYERDAFQAAWDDIDSATLDLDAAKELLATTTAPTEPIVLATTSAEAQTPVIGAEIQSAAAKIGLDVEISSVPVDQYYAVYTDAEARKGIDLYLTAWGTDFADPLQMYRYFETGNFYNFFGFSNPDYDALIAQAGTQSDPAERAASIVEAQRIVVDESLWIPLYAPYNTMFLNARATGAPASYVQLHSPWAAMIGAAG</sequence>
<dbReference type="CDD" id="cd00995">
    <property type="entry name" value="PBP2_NikA_DppA_OppA_like"/>
    <property type="match status" value="1"/>
</dbReference>
<evidence type="ECO:0000313" key="3">
    <source>
        <dbReference type="EMBL" id="UOE27633.1"/>
    </source>
</evidence>
<dbReference type="InterPro" id="IPR039424">
    <property type="entry name" value="SBP_5"/>
</dbReference>
<accession>A0ABY4B0N7</accession>
<dbReference type="Gene3D" id="3.40.190.10">
    <property type="entry name" value="Periplasmic binding protein-like II"/>
    <property type="match status" value="1"/>
</dbReference>
<feature type="chain" id="PRO_5045306494" evidence="1">
    <location>
        <begin position="20"/>
        <end position="545"/>
    </location>
</feature>
<dbReference type="InterPro" id="IPR030678">
    <property type="entry name" value="Peptide/Ni-bd"/>
</dbReference>
<dbReference type="PROSITE" id="PS51318">
    <property type="entry name" value="TAT"/>
    <property type="match status" value="1"/>
</dbReference>
<dbReference type="PANTHER" id="PTHR30290">
    <property type="entry name" value="PERIPLASMIC BINDING COMPONENT OF ABC TRANSPORTER"/>
    <property type="match status" value="1"/>
</dbReference>
<proteinExistence type="predicted"/>
<evidence type="ECO:0000313" key="4">
    <source>
        <dbReference type="Proteomes" id="UP000831304"/>
    </source>
</evidence>
<dbReference type="Proteomes" id="UP000831304">
    <property type="component" value="Chromosome"/>
</dbReference>
<dbReference type="SUPFAM" id="SSF53850">
    <property type="entry name" value="Periplasmic binding protein-like II"/>
    <property type="match status" value="1"/>
</dbReference>
<gene>
    <name evidence="3" type="ORF">MTP13_07600</name>
</gene>
<dbReference type="PIRSF" id="PIRSF002741">
    <property type="entry name" value="MppA"/>
    <property type="match status" value="1"/>
</dbReference>
<dbReference type="Pfam" id="PF00496">
    <property type="entry name" value="SBP_bac_5"/>
    <property type="match status" value="1"/>
</dbReference>
<dbReference type="InterPro" id="IPR006311">
    <property type="entry name" value="TAT_signal"/>
</dbReference>
<organism evidence="3 4">
    <name type="scientific">Agromyces soli</name>
    <dbReference type="NCBI Taxonomy" id="659012"/>
    <lineage>
        <taxon>Bacteria</taxon>
        <taxon>Bacillati</taxon>
        <taxon>Actinomycetota</taxon>
        <taxon>Actinomycetes</taxon>
        <taxon>Micrococcales</taxon>
        <taxon>Microbacteriaceae</taxon>
        <taxon>Agromyces</taxon>
    </lineage>
</organism>
<reference evidence="3 4" key="1">
    <citation type="submission" date="2022-03" db="EMBL/GenBank/DDBJ databases">
        <title>Agromyces sp. isolated from the gut of P. brevitarsis seulensis larvae.</title>
        <authorList>
            <person name="Won M."/>
            <person name="Kwon S.-W."/>
        </authorList>
    </citation>
    <scope>NUCLEOTIDE SEQUENCE [LARGE SCALE GENOMIC DNA]</scope>
    <source>
        <strain evidence="3 4">KACC 16215</strain>
    </source>
</reference>
<dbReference type="EMBL" id="CP094533">
    <property type="protein sequence ID" value="UOE27633.1"/>
    <property type="molecule type" value="Genomic_DNA"/>
</dbReference>
<name>A0ABY4B0N7_9MICO</name>
<keyword evidence="4" id="KW-1185">Reference proteome</keyword>
<keyword evidence="1" id="KW-0732">Signal</keyword>
<dbReference type="InterPro" id="IPR000914">
    <property type="entry name" value="SBP_5_dom"/>
</dbReference>
<dbReference type="Gene3D" id="3.10.105.10">
    <property type="entry name" value="Dipeptide-binding Protein, Domain 3"/>
    <property type="match status" value="1"/>
</dbReference>
<dbReference type="RefSeq" id="WP_243570462.1">
    <property type="nucleotide sequence ID" value="NZ_BAAARD010000001.1"/>
</dbReference>
<dbReference type="Gene3D" id="3.90.76.10">
    <property type="entry name" value="Dipeptide-binding Protein, Domain 1"/>
    <property type="match status" value="1"/>
</dbReference>
<evidence type="ECO:0000256" key="1">
    <source>
        <dbReference type="SAM" id="SignalP"/>
    </source>
</evidence>
<evidence type="ECO:0000259" key="2">
    <source>
        <dbReference type="Pfam" id="PF00496"/>
    </source>
</evidence>
<feature type="domain" description="Solute-binding protein family 5" evidence="2">
    <location>
        <begin position="96"/>
        <end position="462"/>
    </location>
</feature>